<dbReference type="InterPro" id="IPR003352">
    <property type="entry name" value="PTS_EIIC"/>
</dbReference>
<evidence type="ECO:0000313" key="11">
    <source>
        <dbReference type="Proteomes" id="UP000257055"/>
    </source>
</evidence>
<evidence type="ECO:0000256" key="3">
    <source>
        <dbReference type="ARBA" id="ARBA00022475"/>
    </source>
</evidence>
<evidence type="ECO:0000256" key="8">
    <source>
        <dbReference type="SAM" id="Phobius"/>
    </source>
</evidence>
<sequence length="359" mass="37490">MEQTQEEKLTIKEYVYRVAAGVSNAVLVMLGIGLLFETIGNFIHWPAFHSIGTVAKLLLAPAFGAGIAYQLKGNTLVIFSSMVASTIGANAVYFTSDAMQAVTATGHTLLQPASSGIFVTGQPISAVLAGLIAALVGKWITGKTFLDMVFIPFSSILVGGVAGLGLAAVTTPLLLQVSAFMAKSVTVSPILGSIVVSLVWSVLLMTPASSAALAIALQLDPVSSAAALIGCTAQFVGFTIMSFRENNLGGNISQGLITPKVQFPNLTLHPQLAIPPFIAAAICAPIATVGFGFRSTYELAGLGLNSLIAPLNILSTSTSEFLVYIGVGVMLSGVITFAVHLVFKRMKWTAKDDLRIEVQ</sequence>
<feature type="transmembrane region" description="Helical" evidence="8">
    <location>
        <begin position="321"/>
        <end position="343"/>
    </location>
</feature>
<proteinExistence type="predicted"/>
<keyword evidence="6 8" id="KW-1133">Transmembrane helix</keyword>
<keyword evidence="5 8" id="KW-0812">Transmembrane</keyword>
<evidence type="ECO:0000256" key="5">
    <source>
        <dbReference type="ARBA" id="ARBA00022692"/>
    </source>
</evidence>
<feature type="transmembrane region" description="Helical" evidence="8">
    <location>
        <begin position="48"/>
        <end position="69"/>
    </location>
</feature>
<comment type="caution">
    <text evidence="10">The sequence shown here is derived from an EMBL/GenBank/DDBJ whole genome shotgun (WGS) entry which is preliminary data.</text>
</comment>
<comment type="subcellular location">
    <subcellularLocation>
        <location evidence="1">Cell membrane</location>
        <topology evidence="1">Multi-pass membrane protein</topology>
    </subcellularLocation>
</comment>
<keyword evidence="7 8" id="KW-0472">Membrane</keyword>
<feature type="domain" description="Phosphotransferase system EIIC" evidence="9">
    <location>
        <begin position="17"/>
        <end position="355"/>
    </location>
</feature>
<keyword evidence="2" id="KW-0813">Transport</keyword>
<evidence type="ECO:0000256" key="1">
    <source>
        <dbReference type="ARBA" id="ARBA00004651"/>
    </source>
</evidence>
<evidence type="ECO:0000313" key="10">
    <source>
        <dbReference type="EMBL" id="RDX00785.1"/>
    </source>
</evidence>
<reference evidence="11" key="1">
    <citation type="submission" date="2015-04" db="EMBL/GenBank/DDBJ databases">
        <authorList>
            <person name="Schardt J."/>
            <person name="Mueller-Herbst S."/>
            <person name="Scherer S."/>
            <person name="Huptas C."/>
        </authorList>
    </citation>
    <scope>NUCLEOTIDE SEQUENCE [LARGE SCALE GENOMIC DNA]</scope>
    <source>
        <strain evidence="11">Kiel-L1</strain>
    </source>
</reference>
<feature type="transmembrane region" description="Helical" evidence="8">
    <location>
        <begin position="116"/>
        <end position="137"/>
    </location>
</feature>
<evidence type="ECO:0000256" key="2">
    <source>
        <dbReference type="ARBA" id="ARBA00022448"/>
    </source>
</evidence>
<keyword evidence="3" id="KW-1003">Cell membrane</keyword>
<evidence type="ECO:0000256" key="7">
    <source>
        <dbReference type="ARBA" id="ARBA00023136"/>
    </source>
</evidence>
<dbReference type="GO" id="GO:0009401">
    <property type="term" value="P:phosphoenolpyruvate-dependent sugar phosphotransferase system"/>
    <property type="evidence" value="ECO:0007669"/>
    <property type="project" value="InterPro"/>
</dbReference>
<keyword evidence="4" id="KW-0762">Sugar transport</keyword>
<feature type="transmembrane region" description="Helical" evidence="8">
    <location>
        <begin position="76"/>
        <end position="96"/>
    </location>
</feature>
<feature type="transmembrane region" description="Helical" evidence="8">
    <location>
        <begin position="14"/>
        <end position="36"/>
    </location>
</feature>
<feature type="transmembrane region" description="Helical" evidence="8">
    <location>
        <begin position="149"/>
        <end position="170"/>
    </location>
</feature>
<feature type="transmembrane region" description="Helical" evidence="8">
    <location>
        <begin position="190"/>
        <end position="217"/>
    </location>
</feature>
<protein>
    <submittedName>
        <fullName evidence="10">Membrane protein</fullName>
    </submittedName>
</protein>
<dbReference type="GO" id="GO:0008982">
    <property type="term" value="F:protein-N(PI)-phosphohistidine-sugar phosphotransferase activity"/>
    <property type="evidence" value="ECO:0007669"/>
    <property type="project" value="InterPro"/>
</dbReference>
<dbReference type="RefSeq" id="WP_115753027.1">
    <property type="nucleotide sequence ID" value="NZ_LARY01000002.1"/>
</dbReference>
<feature type="transmembrane region" description="Helical" evidence="8">
    <location>
        <begin position="299"/>
        <end position="315"/>
    </location>
</feature>
<evidence type="ECO:0000256" key="6">
    <source>
        <dbReference type="ARBA" id="ARBA00022989"/>
    </source>
</evidence>
<gene>
    <name evidence="10" type="ORF">UR08_07330</name>
</gene>
<dbReference type="Proteomes" id="UP000257055">
    <property type="component" value="Unassembled WGS sequence"/>
</dbReference>
<dbReference type="GO" id="GO:0005886">
    <property type="term" value="C:plasma membrane"/>
    <property type="evidence" value="ECO:0007669"/>
    <property type="project" value="UniProtKB-SubCell"/>
</dbReference>
<evidence type="ECO:0000256" key="4">
    <source>
        <dbReference type="ARBA" id="ARBA00022597"/>
    </source>
</evidence>
<feature type="transmembrane region" description="Helical" evidence="8">
    <location>
        <begin position="272"/>
        <end position="292"/>
    </location>
</feature>
<keyword evidence="11" id="KW-1185">Reference proteome</keyword>
<name>A0A3D8TPR4_9LIST</name>
<dbReference type="AlphaFoldDB" id="A0A3D8TPR4"/>
<dbReference type="Pfam" id="PF13303">
    <property type="entry name" value="PTS_EIIC_2"/>
    <property type="match status" value="1"/>
</dbReference>
<accession>A0A3D8TPR4</accession>
<feature type="transmembrane region" description="Helical" evidence="8">
    <location>
        <begin position="224"/>
        <end position="243"/>
    </location>
</feature>
<dbReference type="EMBL" id="LARY01000002">
    <property type="protein sequence ID" value="RDX00785.1"/>
    <property type="molecule type" value="Genomic_DNA"/>
</dbReference>
<evidence type="ECO:0000259" key="9">
    <source>
        <dbReference type="Pfam" id="PF13303"/>
    </source>
</evidence>
<organism evidence="10 11">
    <name type="scientific">Listeria kieliensis</name>
    <dbReference type="NCBI Taxonomy" id="1621700"/>
    <lineage>
        <taxon>Bacteria</taxon>
        <taxon>Bacillati</taxon>
        <taxon>Bacillota</taxon>
        <taxon>Bacilli</taxon>
        <taxon>Bacillales</taxon>
        <taxon>Listeriaceae</taxon>
        <taxon>Listeria</taxon>
    </lineage>
</organism>